<comment type="subunit">
    <text evidence="9">Homodimer.</text>
</comment>
<evidence type="ECO:0000313" key="12">
    <source>
        <dbReference type="Proteomes" id="UP000305948"/>
    </source>
</evidence>
<evidence type="ECO:0000256" key="1">
    <source>
        <dbReference type="ARBA" id="ARBA00022679"/>
    </source>
</evidence>
<dbReference type="OrthoDB" id="415590at2759"/>
<feature type="binding site" evidence="9">
    <location>
        <position position="317"/>
    </location>
    <ligand>
        <name>K(+)</name>
        <dbReference type="ChEBI" id="CHEBI:29103"/>
    </ligand>
</feature>
<keyword evidence="6 9" id="KW-0460">Magnesium</keyword>
<dbReference type="PANTHER" id="PTHR10584">
    <property type="entry name" value="SUGAR KINASE"/>
    <property type="match status" value="1"/>
</dbReference>
<dbReference type="HAMAP" id="MF_01987">
    <property type="entry name" value="Ribokinase"/>
    <property type="match status" value="1"/>
</dbReference>
<keyword evidence="2 9" id="KW-0479">Metal-binding</keyword>
<accession>A0A5C3N650</accession>
<feature type="binding site" evidence="9">
    <location>
        <position position="268"/>
    </location>
    <ligand>
        <name>K(+)</name>
        <dbReference type="ChEBI" id="CHEBI:29103"/>
    </ligand>
</feature>
<dbReference type="AlphaFoldDB" id="A0A5C3N650"/>
<organism evidence="11 12">
    <name type="scientific">Heliocybe sulcata</name>
    <dbReference type="NCBI Taxonomy" id="5364"/>
    <lineage>
        <taxon>Eukaryota</taxon>
        <taxon>Fungi</taxon>
        <taxon>Dikarya</taxon>
        <taxon>Basidiomycota</taxon>
        <taxon>Agaricomycotina</taxon>
        <taxon>Agaricomycetes</taxon>
        <taxon>Gloeophyllales</taxon>
        <taxon>Gloeophyllaceae</taxon>
        <taxon>Heliocybe</taxon>
    </lineage>
</organism>
<keyword evidence="9" id="KW-0963">Cytoplasm</keyword>
<evidence type="ECO:0000256" key="5">
    <source>
        <dbReference type="ARBA" id="ARBA00022840"/>
    </source>
</evidence>
<feature type="binding site" evidence="9">
    <location>
        <position position="312"/>
    </location>
    <ligand>
        <name>K(+)</name>
        <dbReference type="ChEBI" id="CHEBI:29103"/>
    </ligand>
</feature>
<dbReference type="Proteomes" id="UP000305948">
    <property type="component" value="Unassembled WGS sequence"/>
</dbReference>
<keyword evidence="1 9" id="KW-0808">Transferase</keyword>
<feature type="binding site" evidence="9">
    <location>
        <position position="133"/>
    </location>
    <ligand>
        <name>substrate</name>
    </ligand>
</feature>
<comment type="subcellular location">
    <subcellularLocation>
        <location evidence="9">Cytoplasm</location>
    </subcellularLocation>
    <subcellularLocation>
        <location evidence="9">Nucleus</location>
    </subcellularLocation>
</comment>
<evidence type="ECO:0000256" key="9">
    <source>
        <dbReference type="HAMAP-Rule" id="MF_03215"/>
    </source>
</evidence>
<evidence type="ECO:0000256" key="8">
    <source>
        <dbReference type="ARBA" id="ARBA00023277"/>
    </source>
</evidence>
<feature type="binding site" evidence="9">
    <location>
        <position position="315"/>
    </location>
    <ligand>
        <name>K(+)</name>
        <dbReference type="ChEBI" id="CHEBI:29103"/>
    </ligand>
</feature>
<feature type="binding site" evidence="9">
    <location>
        <begin position="39"/>
        <end position="43"/>
    </location>
    <ligand>
        <name>substrate</name>
    </ligand>
</feature>
<feature type="binding site" evidence="9">
    <location>
        <position position="274"/>
    </location>
    <ligand>
        <name>substrate</name>
    </ligand>
</feature>
<keyword evidence="12" id="KW-1185">Reference proteome</keyword>
<feature type="binding site" evidence="9">
    <location>
        <position position="180"/>
    </location>
    <ligand>
        <name>ATP</name>
        <dbReference type="ChEBI" id="CHEBI:30616"/>
    </ligand>
</feature>
<dbReference type="GO" id="GO:0005634">
    <property type="term" value="C:nucleus"/>
    <property type="evidence" value="ECO:0007669"/>
    <property type="project" value="UniProtKB-SubCell"/>
</dbReference>
<dbReference type="Gene3D" id="3.40.1190.20">
    <property type="match status" value="1"/>
</dbReference>
<dbReference type="EC" id="2.7.1.15" evidence="9"/>
<dbReference type="GO" id="GO:0004747">
    <property type="term" value="F:ribokinase activity"/>
    <property type="evidence" value="ECO:0007669"/>
    <property type="project" value="UniProtKB-UniRule"/>
</dbReference>
<feature type="domain" description="Carbohydrate kinase PfkB" evidence="10">
    <location>
        <begin position="1"/>
        <end position="325"/>
    </location>
</feature>
<dbReference type="InterPro" id="IPR002139">
    <property type="entry name" value="Ribo/fructo_kinase"/>
</dbReference>
<keyword evidence="5 9" id="KW-0067">ATP-binding</keyword>
<gene>
    <name evidence="11" type="ORF">OE88DRAFT_1626887</name>
</gene>
<feature type="active site" description="Proton acceptor" evidence="9">
    <location>
        <position position="274"/>
    </location>
</feature>
<dbReference type="STRING" id="5364.A0A5C3N650"/>
<comment type="caution">
    <text evidence="9">Lacks conserved residue(s) required for the propagation of feature annotation.</text>
</comment>
<dbReference type="GO" id="GO:0046872">
    <property type="term" value="F:metal ion binding"/>
    <property type="evidence" value="ECO:0007669"/>
    <property type="project" value="UniProtKB-KW"/>
</dbReference>
<feature type="binding site" evidence="9">
    <location>
        <begin position="11"/>
        <end position="13"/>
    </location>
    <ligand>
        <name>substrate</name>
    </ligand>
</feature>
<proteinExistence type="inferred from homology"/>
<reference evidence="11 12" key="1">
    <citation type="journal article" date="2019" name="Nat. Ecol. Evol.">
        <title>Megaphylogeny resolves global patterns of mushroom evolution.</title>
        <authorList>
            <person name="Varga T."/>
            <person name="Krizsan K."/>
            <person name="Foldi C."/>
            <person name="Dima B."/>
            <person name="Sanchez-Garcia M."/>
            <person name="Sanchez-Ramirez S."/>
            <person name="Szollosi G.J."/>
            <person name="Szarkandi J.G."/>
            <person name="Papp V."/>
            <person name="Albert L."/>
            <person name="Andreopoulos W."/>
            <person name="Angelini C."/>
            <person name="Antonin V."/>
            <person name="Barry K.W."/>
            <person name="Bougher N.L."/>
            <person name="Buchanan P."/>
            <person name="Buyck B."/>
            <person name="Bense V."/>
            <person name="Catcheside P."/>
            <person name="Chovatia M."/>
            <person name="Cooper J."/>
            <person name="Damon W."/>
            <person name="Desjardin D."/>
            <person name="Finy P."/>
            <person name="Geml J."/>
            <person name="Haridas S."/>
            <person name="Hughes K."/>
            <person name="Justo A."/>
            <person name="Karasinski D."/>
            <person name="Kautmanova I."/>
            <person name="Kiss B."/>
            <person name="Kocsube S."/>
            <person name="Kotiranta H."/>
            <person name="LaButti K.M."/>
            <person name="Lechner B.E."/>
            <person name="Liimatainen K."/>
            <person name="Lipzen A."/>
            <person name="Lukacs Z."/>
            <person name="Mihaltcheva S."/>
            <person name="Morgado L.N."/>
            <person name="Niskanen T."/>
            <person name="Noordeloos M.E."/>
            <person name="Ohm R.A."/>
            <person name="Ortiz-Santana B."/>
            <person name="Ovrebo C."/>
            <person name="Racz N."/>
            <person name="Riley R."/>
            <person name="Savchenko A."/>
            <person name="Shiryaev A."/>
            <person name="Soop K."/>
            <person name="Spirin V."/>
            <person name="Szebenyi C."/>
            <person name="Tomsovsky M."/>
            <person name="Tulloss R.E."/>
            <person name="Uehling J."/>
            <person name="Grigoriev I.V."/>
            <person name="Vagvolgyi C."/>
            <person name="Papp T."/>
            <person name="Martin F.M."/>
            <person name="Miettinen O."/>
            <person name="Hibbett D.S."/>
            <person name="Nagy L.G."/>
        </authorList>
    </citation>
    <scope>NUCLEOTIDE SEQUENCE [LARGE SCALE GENOMIC DNA]</scope>
    <source>
        <strain evidence="11 12">OMC1185</strain>
    </source>
</reference>
<evidence type="ECO:0000256" key="6">
    <source>
        <dbReference type="ARBA" id="ARBA00022842"/>
    </source>
</evidence>
<feature type="binding site" evidence="9">
    <location>
        <position position="321"/>
    </location>
    <ligand>
        <name>K(+)</name>
        <dbReference type="ChEBI" id="CHEBI:29103"/>
    </ligand>
</feature>
<comment type="similarity">
    <text evidence="9">Belongs to the carbohydrate kinase PfkB family. Ribokinase subfamily.</text>
</comment>
<dbReference type="EMBL" id="ML213508">
    <property type="protein sequence ID" value="TFK52880.1"/>
    <property type="molecule type" value="Genomic_DNA"/>
</dbReference>
<sequence>MARCLVRGSINIDEFFHVRDIVRAGETTSSSGIETRAGGKGANQAVAVAKAGGHVDLVGAVGKDGLWVLRQLQEGLGVNVDEVAVADEQTGRAIIQLAESGENSIILYKGANYTALETPETLPSASHLLLQNEIPFSSTLAYLFLAYSEGIPTIFNPSPMPTPDELRTFPWAQVTWLLVNEGEAVDLLKALGEPNITPFAAPEAEGLPKTPSLLTSYSVIARLSKHSSFAQTVNIICTLGSAGVLALLPSLSQPIYVPAAKLQGCVRDTTGAGDCFAGYLVAELMKLPKDMVLDEETMTGILEICVQAAGICVERRGAMESIPTRIEVLERLR</sequence>
<keyword evidence="8 9" id="KW-0119">Carbohydrate metabolism</keyword>
<feature type="binding site" evidence="9">
    <location>
        <begin position="238"/>
        <end position="243"/>
    </location>
    <ligand>
        <name>ATP</name>
        <dbReference type="ChEBI" id="CHEBI:30616"/>
    </ligand>
</feature>
<dbReference type="InterPro" id="IPR011877">
    <property type="entry name" value="Ribokinase"/>
</dbReference>
<dbReference type="PANTHER" id="PTHR10584:SF166">
    <property type="entry name" value="RIBOKINASE"/>
    <property type="match status" value="1"/>
</dbReference>
<dbReference type="PRINTS" id="PR00990">
    <property type="entry name" value="RIBOKINASE"/>
</dbReference>
<feature type="binding site" evidence="9">
    <location>
        <position position="270"/>
    </location>
    <ligand>
        <name>K(+)</name>
        <dbReference type="ChEBI" id="CHEBI:29103"/>
    </ligand>
</feature>
<evidence type="ECO:0000256" key="3">
    <source>
        <dbReference type="ARBA" id="ARBA00022741"/>
    </source>
</evidence>
<dbReference type="InterPro" id="IPR011611">
    <property type="entry name" value="PfkB_dom"/>
</dbReference>
<comment type="cofactor">
    <cofactor evidence="9">
        <name>Mg(2+)</name>
        <dbReference type="ChEBI" id="CHEBI:18420"/>
    </cofactor>
    <text evidence="9">Requires a divalent cation, most likely magnesium in vivo, as an electrophilic catalyst to aid phosphoryl group transfer. It is the chelate of the metal and the nucleotide that is the actual substrate.</text>
</comment>
<comment type="activity regulation">
    <text evidence="9">Activated by a monovalent cation that binds near, but not in, the active site. The most likely occupant of the site in vivo is potassium. Ion binding induces a conformational change that may alter substrate affinity.</text>
</comment>
<comment type="function">
    <text evidence="9">Catalyzes the phosphorylation of ribose at O-5 in a reaction requiring ATP and magnesium. The resulting D-ribose-5-phosphate can then be used either for sythesis of nucleotides, histidine, and tryptophan, or as a component of the pentose phosphate pathway.</text>
</comment>
<dbReference type="InterPro" id="IPR029056">
    <property type="entry name" value="Ribokinase-like"/>
</dbReference>
<keyword evidence="9" id="KW-0539">Nucleus</keyword>
<name>A0A5C3N650_9AGAM</name>
<dbReference type="CDD" id="cd01174">
    <property type="entry name" value="ribokinase"/>
    <property type="match status" value="1"/>
</dbReference>
<dbReference type="GO" id="GO:0019303">
    <property type="term" value="P:D-ribose catabolic process"/>
    <property type="evidence" value="ECO:0007669"/>
    <property type="project" value="UniProtKB-UniRule"/>
</dbReference>
<dbReference type="UniPathway" id="UPA00916">
    <property type="reaction ID" value="UER00889"/>
</dbReference>
<evidence type="ECO:0000256" key="4">
    <source>
        <dbReference type="ARBA" id="ARBA00022777"/>
    </source>
</evidence>
<evidence type="ECO:0000313" key="11">
    <source>
        <dbReference type="EMBL" id="TFK52880.1"/>
    </source>
</evidence>
<evidence type="ECO:0000256" key="2">
    <source>
        <dbReference type="ARBA" id="ARBA00022723"/>
    </source>
</evidence>
<protein>
    <recommendedName>
        <fullName evidence="9">Ribokinase</fullName>
        <shortName evidence="9">RK</shortName>
        <ecNumber evidence="9">2.7.1.15</ecNumber>
    </recommendedName>
</protein>
<dbReference type="GO" id="GO:0005524">
    <property type="term" value="F:ATP binding"/>
    <property type="evidence" value="ECO:0007669"/>
    <property type="project" value="UniProtKB-UniRule"/>
</dbReference>
<comment type="catalytic activity">
    <reaction evidence="9">
        <text>D-ribose + ATP = D-ribose 5-phosphate + ADP + H(+)</text>
        <dbReference type="Rhea" id="RHEA:13697"/>
        <dbReference type="ChEBI" id="CHEBI:15378"/>
        <dbReference type="ChEBI" id="CHEBI:30616"/>
        <dbReference type="ChEBI" id="CHEBI:47013"/>
        <dbReference type="ChEBI" id="CHEBI:78346"/>
        <dbReference type="ChEBI" id="CHEBI:456216"/>
        <dbReference type="EC" id="2.7.1.15"/>
    </reaction>
</comment>
<feature type="binding site" evidence="9">
    <location>
        <begin position="273"/>
        <end position="274"/>
    </location>
    <ligand>
        <name>ATP</name>
        <dbReference type="ChEBI" id="CHEBI:30616"/>
    </ligand>
</feature>
<dbReference type="GO" id="GO:0005737">
    <property type="term" value="C:cytoplasm"/>
    <property type="evidence" value="ECO:0007669"/>
    <property type="project" value="UniProtKB-SubCell"/>
</dbReference>
<evidence type="ECO:0000259" key="10">
    <source>
        <dbReference type="Pfam" id="PF00294"/>
    </source>
</evidence>
<keyword evidence="3 9" id="KW-0547">Nucleotide-binding</keyword>
<comment type="pathway">
    <text evidence="9">Carbohydrate metabolism; D-ribose degradation; D-ribose 5-phosphate from beta-D-ribopyranose: step 2/2.</text>
</comment>
<evidence type="ECO:0000256" key="7">
    <source>
        <dbReference type="ARBA" id="ARBA00022958"/>
    </source>
</evidence>
<keyword evidence="4 9" id="KW-0418">Kinase</keyword>
<dbReference type="SUPFAM" id="SSF53613">
    <property type="entry name" value="Ribokinase-like"/>
    <property type="match status" value="1"/>
</dbReference>
<keyword evidence="7 9" id="KW-0630">Potassium</keyword>
<dbReference type="Pfam" id="PF00294">
    <property type="entry name" value="PfkB"/>
    <property type="match status" value="1"/>
</dbReference>